<protein>
    <submittedName>
        <fullName evidence="1">Uncharacterized protein</fullName>
    </submittedName>
</protein>
<sequence length="341" mass="37911">MSGNTNPNVSGWRGVGRFEFSKAPSSRSSRLIQKEVNEMCGWLGIIGEHGFCWRVGILEFIRGGPVEIEWCLFILSCRGKLDIMVMFVIMFSGDHYLLSFSGIVDVIAPMVHEAGAKMIVAGGDGFPKIVSSLLKVPGIGGLYSWCNCSMHSKKKLAAQLVDPHHPGDFNQSLMELGATLCTPVNPSCSSCPVSGQCRKANLIYMRETNPVVYFFSLKRPDEGLLAGLWEFPSVMLGKEADLTRRRKEMNLFLKKSFRLDPQKTCSVLLRKTIGEFIHIFHSHCLKGDMSDLFSKQSGERYEPGNVCTMVQKFLSRKVCPLFRAAAAKKKNETNLKKPGSS</sequence>
<dbReference type="EMBL" id="RCHU02000014">
    <property type="protein sequence ID" value="KAL3573083.1"/>
    <property type="molecule type" value="Genomic_DNA"/>
</dbReference>
<dbReference type="Proteomes" id="UP000309997">
    <property type="component" value="Unassembled WGS sequence"/>
</dbReference>
<evidence type="ECO:0000313" key="1">
    <source>
        <dbReference type="EMBL" id="KAL3573083.1"/>
    </source>
</evidence>
<keyword evidence="2" id="KW-1185">Reference proteome</keyword>
<evidence type="ECO:0000313" key="2">
    <source>
        <dbReference type="Proteomes" id="UP000309997"/>
    </source>
</evidence>
<name>A0ACC4B3D2_POPAL</name>
<proteinExistence type="predicted"/>
<organism evidence="1 2">
    <name type="scientific">Populus alba</name>
    <name type="common">White poplar</name>
    <dbReference type="NCBI Taxonomy" id="43335"/>
    <lineage>
        <taxon>Eukaryota</taxon>
        <taxon>Viridiplantae</taxon>
        <taxon>Streptophyta</taxon>
        <taxon>Embryophyta</taxon>
        <taxon>Tracheophyta</taxon>
        <taxon>Spermatophyta</taxon>
        <taxon>Magnoliopsida</taxon>
        <taxon>eudicotyledons</taxon>
        <taxon>Gunneridae</taxon>
        <taxon>Pentapetalae</taxon>
        <taxon>rosids</taxon>
        <taxon>fabids</taxon>
        <taxon>Malpighiales</taxon>
        <taxon>Salicaceae</taxon>
        <taxon>Saliceae</taxon>
        <taxon>Populus</taxon>
    </lineage>
</organism>
<gene>
    <name evidence="1" type="ORF">D5086_026987</name>
</gene>
<accession>A0ACC4B3D2</accession>
<comment type="caution">
    <text evidence="1">The sequence shown here is derived from an EMBL/GenBank/DDBJ whole genome shotgun (WGS) entry which is preliminary data.</text>
</comment>
<reference evidence="1 2" key="1">
    <citation type="journal article" date="2024" name="Plant Biotechnol. J.">
        <title>Genome and CRISPR/Cas9 system of a widespread forest tree (Populus alba) in the world.</title>
        <authorList>
            <person name="Liu Y.J."/>
            <person name="Jiang P.F."/>
            <person name="Han X.M."/>
            <person name="Li X.Y."/>
            <person name="Wang H.M."/>
            <person name="Wang Y.J."/>
            <person name="Wang X.X."/>
            <person name="Zeng Q.Y."/>
        </authorList>
    </citation>
    <scope>NUCLEOTIDE SEQUENCE [LARGE SCALE GENOMIC DNA]</scope>
    <source>
        <strain evidence="2">cv. PAL-ZL1</strain>
    </source>
</reference>